<dbReference type="InterPro" id="IPR036527">
    <property type="entry name" value="SCP2_sterol-bd_dom_sf"/>
</dbReference>
<evidence type="ECO:0000313" key="1">
    <source>
        <dbReference type="EMBL" id="MCV7072526.1"/>
    </source>
</evidence>
<evidence type="ECO:0000313" key="3">
    <source>
        <dbReference type="Proteomes" id="UP001055159"/>
    </source>
</evidence>
<dbReference type="SUPFAM" id="SSF55718">
    <property type="entry name" value="SCP-like"/>
    <property type="match status" value="1"/>
</dbReference>
<dbReference type="Proteomes" id="UP001140272">
    <property type="component" value="Unassembled WGS sequence"/>
</dbReference>
<dbReference type="AlphaFoldDB" id="A0A9X2Y1Z8"/>
<evidence type="ECO:0000313" key="2">
    <source>
        <dbReference type="EMBL" id="ULP38515.1"/>
    </source>
</evidence>
<dbReference type="EMBL" id="JACKRN010000715">
    <property type="protein sequence ID" value="MCV7072526.1"/>
    <property type="molecule type" value="Genomic_DNA"/>
</dbReference>
<dbReference type="RefSeq" id="WP_043407171.1">
    <property type="nucleotide sequence ID" value="NZ_CP092427.2"/>
</dbReference>
<name>A0A9X2Y1Z8_9MYCO</name>
<reference evidence="1" key="1">
    <citation type="submission" date="2020-07" db="EMBL/GenBank/DDBJ databases">
        <authorList>
            <person name="Pettersson B.M.F."/>
            <person name="Behra P.R.K."/>
            <person name="Ramesh M."/>
            <person name="Das S."/>
            <person name="Dasgupta S."/>
            <person name="Kirsebom L.A."/>
        </authorList>
    </citation>
    <scope>NUCLEOTIDE SEQUENCE</scope>
    <source>
        <strain evidence="1">DSM 45406</strain>
    </source>
</reference>
<keyword evidence="3" id="KW-1185">Reference proteome</keyword>
<evidence type="ECO:0000313" key="4">
    <source>
        <dbReference type="Proteomes" id="UP001140272"/>
    </source>
</evidence>
<proteinExistence type="predicted"/>
<sequence length="135" mass="15099">MTVTTSATTPADWADAFTRASNEDPEIQAHGKYFTCSYLLDMADRTFVVEVSRGKIVNVAIDPGPLDVPYEFALRASADTWRNFGVPVPAPMYHGIWSASFQRDLKLEGEILVLMQNLRCFTRQFELLRAVGVPV</sequence>
<dbReference type="Gene3D" id="3.30.1050.10">
    <property type="entry name" value="SCP2 sterol-binding domain"/>
    <property type="match status" value="1"/>
</dbReference>
<reference evidence="1" key="2">
    <citation type="journal article" date="2022" name="BMC Genomics">
        <title>Comparative genome analysis of mycobacteria focusing on tRNA and non-coding RNA.</title>
        <authorList>
            <person name="Behra P.R.K."/>
            <person name="Pettersson B.M.F."/>
            <person name="Ramesh M."/>
            <person name="Das S."/>
            <person name="Dasgupta S."/>
            <person name="Kirsebom L.A."/>
        </authorList>
    </citation>
    <scope>NUCLEOTIDE SEQUENCE</scope>
    <source>
        <strain evidence="1">DSM 45406</strain>
    </source>
</reference>
<dbReference type="Proteomes" id="UP001055159">
    <property type="component" value="Chromosome"/>
</dbReference>
<accession>A0A9X2Y1Z8</accession>
<organism evidence="1 4">
    <name type="scientific">Mycolicibacterium rufum</name>
    <dbReference type="NCBI Taxonomy" id="318424"/>
    <lineage>
        <taxon>Bacteria</taxon>
        <taxon>Bacillati</taxon>
        <taxon>Actinomycetota</taxon>
        <taxon>Actinomycetes</taxon>
        <taxon>Mycobacteriales</taxon>
        <taxon>Mycobacteriaceae</taxon>
        <taxon>Mycolicibacterium</taxon>
    </lineage>
</organism>
<dbReference type="EMBL" id="CP092427">
    <property type="protein sequence ID" value="ULP38515.1"/>
    <property type="molecule type" value="Genomic_DNA"/>
</dbReference>
<protein>
    <recommendedName>
        <fullName evidence="5">SCP-2 sterol transfer family protein</fullName>
    </recommendedName>
</protein>
<reference evidence="2" key="3">
    <citation type="submission" date="2022-08" db="EMBL/GenBank/DDBJ databases">
        <title>Whole genome sequencing of non-tuberculosis mycobacteria type-strains.</title>
        <authorList>
            <person name="Igarashi Y."/>
            <person name="Osugi A."/>
            <person name="Mitarai S."/>
        </authorList>
    </citation>
    <scope>NUCLEOTIDE SEQUENCE</scope>
    <source>
        <strain evidence="2">JCM 16372</strain>
    </source>
</reference>
<evidence type="ECO:0008006" key="5">
    <source>
        <dbReference type="Google" id="ProtNLM"/>
    </source>
</evidence>
<gene>
    <name evidence="1" type="ORF">H7H73_21320</name>
    <name evidence="2" type="ORF">MJO55_08875</name>
</gene>